<organism evidence="10 11">
    <name type="scientific">Effrenium voratum</name>
    <dbReference type="NCBI Taxonomy" id="2562239"/>
    <lineage>
        <taxon>Eukaryota</taxon>
        <taxon>Sar</taxon>
        <taxon>Alveolata</taxon>
        <taxon>Dinophyceae</taxon>
        <taxon>Suessiales</taxon>
        <taxon>Symbiodiniaceae</taxon>
        <taxon>Effrenium</taxon>
    </lineage>
</organism>
<comment type="function">
    <text evidence="5">In the vertebrate host, binds to highly sulfated heparan sulfate proteoglycans (HSPGs) on the surface of host hepatocytes and is required for sporozoite invasion of the host hepatocytes.</text>
</comment>
<comment type="caution">
    <text evidence="10">The sequence shown here is derived from an EMBL/GenBank/DDBJ whole genome shotgun (WGS) entry which is preliminary data.</text>
</comment>
<feature type="compositionally biased region" description="Low complexity" evidence="8">
    <location>
        <begin position="610"/>
        <end position="619"/>
    </location>
</feature>
<dbReference type="AlphaFoldDB" id="A0AA36MTK7"/>
<keyword evidence="9" id="KW-0732">Signal</keyword>
<gene>
    <name evidence="10" type="ORF">EVOR1521_LOCUS10519</name>
</gene>
<evidence type="ECO:0000256" key="8">
    <source>
        <dbReference type="SAM" id="MobiDB-lite"/>
    </source>
</evidence>
<evidence type="ECO:0000256" key="5">
    <source>
        <dbReference type="ARBA" id="ARBA00033726"/>
    </source>
</evidence>
<evidence type="ECO:0000256" key="6">
    <source>
        <dbReference type="ARBA" id="ARBA00045806"/>
    </source>
</evidence>
<feature type="chain" id="PRO_5041255854" description="Circumsporozoite protein" evidence="9">
    <location>
        <begin position="16"/>
        <end position="676"/>
    </location>
</feature>
<dbReference type="PANTHER" id="PTHR44826:SF3">
    <property type="entry name" value="SPORE COAT PROTEIN SP85"/>
    <property type="match status" value="1"/>
</dbReference>
<sequence length="676" mass="69650">MAWVLALLALTPAVAEKWLATSVGGDVIKAAGNVTLGGQVGSYASLLQARNPSLGEMAAITECCGEAAPLAEFIAKQVNGKAFSDLQAEIKKQYIGDLHCSEPSKKEIKKEGKFECQYVYTFKNKLFSDLSNSAFCVPDDVCSVDVVGMTKGTKIGYSVVLQILNKHAGDLVHAAHGDIGSCLQAMNEVNLGQHEKHLKKVKKYVKLGSLKIPTGETTKYEFDGMKEQGIASMLGTCANSPSTGMLYVFKNKFWDSDSGKIDIVRFNEKMAKEEQEEKEQEELAALKKKIADIETQQEELEQGIAPKETAPSPAPVVDEELEELEKLLNATEDLRQEEQTNESAAEPAVLPAAQPAAVLPAAQPALPAALSPVLPAAQPAAEPAAPPVLPAALSAVLPTAEPAAEPAAPPALPAALSAVLPTAEPAAEPAAPPALPAALSAVLPTAQPAAEPAATPALPAALSAVLPTAQPAAEPAAPPELPAALSAVLPTAQPAAEPAVQPALPAALTAVLPAAQSTTLPEALLAILPKTQPAETTLPAALLAILPTTQPAAQTSADSVAETAAAEPFLAPAAEPAAEAAAEPSAEPATEAAAEPSAEAAAESAEEAAKAAAAEPFLEPAEEQATDSTEESATDREATEAAPWQQSDFEPLPSAEEAFPWQTGSQDSADTAPLYT</sequence>
<evidence type="ECO:0000256" key="3">
    <source>
        <dbReference type="ARBA" id="ARBA00022522"/>
    </source>
</evidence>
<accession>A0AA36MTK7</accession>
<evidence type="ECO:0000256" key="2">
    <source>
        <dbReference type="ARBA" id="ARBA00021911"/>
    </source>
</evidence>
<comment type="similarity">
    <text evidence="1">Belongs to the plasmodium circumsporozoite protein family.</text>
</comment>
<feature type="region of interest" description="Disordered" evidence="8">
    <location>
        <begin position="574"/>
        <end position="676"/>
    </location>
</feature>
<evidence type="ECO:0000313" key="11">
    <source>
        <dbReference type="Proteomes" id="UP001178507"/>
    </source>
</evidence>
<keyword evidence="11" id="KW-1185">Reference proteome</keyword>
<feature type="compositionally biased region" description="Low complexity" evidence="8">
    <location>
        <begin position="574"/>
        <end position="603"/>
    </location>
</feature>
<keyword evidence="3" id="KW-0748">Sporozoite</keyword>
<evidence type="ECO:0000256" key="4">
    <source>
        <dbReference type="ARBA" id="ARBA00022737"/>
    </source>
</evidence>
<feature type="signal peptide" evidence="9">
    <location>
        <begin position="1"/>
        <end position="15"/>
    </location>
</feature>
<dbReference type="InterPro" id="IPR051860">
    <property type="entry name" value="Plasmodium_CSP_Invasion"/>
</dbReference>
<keyword evidence="7" id="KW-0175">Coiled coil</keyword>
<reference evidence="10" key="1">
    <citation type="submission" date="2023-08" db="EMBL/GenBank/DDBJ databases">
        <authorList>
            <person name="Chen Y."/>
            <person name="Shah S."/>
            <person name="Dougan E. K."/>
            <person name="Thang M."/>
            <person name="Chan C."/>
        </authorList>
    </citation>
    <scope>NUCLEOTIDE SEQUENCE</scope>
</reference>
<dbReference type="EMBL" id="CAUJNA010001011">
    <property type="protein sequence ID" value="CAJ1383387.1"/>
    <property type="molecule type" value="Genomic_DNA"/>
</dbReference>
<comment type="function">
    <text evidence="6">Essential sporozoite protein. In the mosquito vector, required for sporozoite development in the oocyst, migration through the vector hemolymph and entry into the vector salivary glands. In the vertebrate host, required for sporozoite migration through the host dermis and infection of host hepatocytes. Binds to highly sulfated heparan sulfate proteoglycans (HSPGs) on the surface of host hepatocytes.</text>
</comment>
<evidence type="ECO:0000256" key="1">
    <source>
        <dbReference type="ARBA" id="ARBA00006241"/>
    </source>
</evidence>
<feature type="compositionally biased region" description="Acidic residues" evidence="8">
    <location>
        <begin position="620"/>
        <end position="632"/>
    </location>
</feature>
<evidence type="ECO:0000256" key="7">
    <source>
        <dbReference type="SAM" id="Coils"/>
    </source>
</evidence>
<dbReference type="PANTHER" id="PTHR44826">
    <property type="entry name" value="SPORE COAT PROTEIN SP85"/>
    <property type="match status" value="1"/>
</dbReference>
<proteinExistence type="inferred from homology"/>
<name>A0AA36MTK7_9DINO</name>
<evidence type="ECO:0000313" key="10">
    <source>
        <dbReference type="EMBL" id="CAJ1383387.1"/>
    </source>
</evidence>
<feature type="coiled-coil region" evidence="7">
    <location>
        <begin position="263"/>
        <end position="341"/>
    </location>
</feature>
<dbReference type="Proteomes" id="UP001178507">
    <property type="component" value="Unassembled WGS sequence"/>
</dbReference>
<evidence type="ECO:0000256" key="9">
    <source>
        <dbReference type="SAM" id="SignalP"/>
    </source>
</evidence>
<protein>
    <recommendedName>
        <fullName evidence="2">Circumsporozoite protein</fullName>
    </recommendedName>
</protein>
<keyword evidence="4" id="KW-0677">Repeat</keyword>